<gene>
    <name evidence="1" type="ORF">OHC33_002009</name>
</gene>
<dbReference type="AlphaFoldDB" id="A0AAN8I7W4"/>
<accession>A0AAN8I7W4</accession>
<comment type="caution">
    <text evidence="1">The sequence shown here is derived from an EMBL/GenBank/DDBJ whole genome shotgun (WGS) entry which is preliminary data.</text>
</comment>
<evidence type="ECO:0000313" key="2">
    <source>
        <dbReference type="Proteomes" id="UP001316803"/>
    </source>
</evidence>
<organism evidence="1 2">
    <name type="scientific">Knufia fluminis</name>
    <dbReference type="NCBI Taxonomy" id="191047"/>
    <lineage>
        <taxon>Eukaryota</taxon>
        <taxon>Fungi</taxon>
        <taxon>Dikarya</taxon>
        <taxon>Ascomycota</taxon>
        <taxon>Pezizomycotina</taxon>
        <taxon>Eurotiomycetes</taxon>
        <taxon>Chaetothyriomycetidae</taxon>
        <taxon>Chaetothyriales</taxon>
        <taxon>Trichomeriaceae</taxon>
        <taxon>Knufia</taxon>
    </lineage>
</organism>
<reference evidence="1 2" key="1">
    <citation type="submission" date="2022-12" db="EMBL/GenBank/DDBJ databases">
        <title>Genomic features and morphological characterization of a novel Knufia sp. strain isolated from spacecraft assembly facility.</title>
        <authorList>
            <person name="Teixeira M."/>
            <person name="Chander A.M."/>
            <person name="Stajich J.E."/>
            <person name="Venkateswaran K."/>
        </authorList>
    </citation>
    <scope>NUCLEOTIDE SEQUENCE [LARGE SCALE GENOMIC DNA]</scope>
    <source>
        <strain evidence="1 2">FJI-L2-BK-P2</strain>
    </source>
</reference>
<keyword evidence="2" id="KW-1185">Reference proteome</keyword>
<sequence>MTSPILSPQSGVQTLAWFHDLPREIRDMTYRELFTDTTVFVPGRPCLRTDLDFDQELNLWRYQKLKTTKDKLYSNIASTPSTANTQRPHPLTKVFLVSKLFAYEARMIFFEECKFDLQAVLRQKVVPDAVLAPVRHIVVPVPYLTKLRRLCIAPKRLELSQYAVSTSPSTGCDSDWTFFLPMRLALQENRIDELRLVVLFPPPFNIRLDRVEVVKKARSFRLTFEPQYDDTTRRRSQEILGLQRLGHREGDSWVDRLDEDLEHVWEDENVAFTDEEIGDVDLT</sequence>
<proteinExistence type="predicted"/>
<name>A0AAN8I7W4_9EURO</name>
<dbReference type="Proteomes" id="UP001316803">
    <property type="component" value="Unassembled WGS sequence"/>
</dbReference>
<evidence type="ECO:0000313" key="1">
    <source>
        <dbReference type="EMBL" id="KAK5956524.1"/>
    </source>
</evidence>
<protein>
    <submittedName>
        <fullName evidence="1">Uncharacterized protein</fullName>
    </submittedName>
</protein>
<dbReference type="EMBL" id="JAKLMC020000004">
    <property type="protein sequence ID" value="KAK5956524.1"/>
    <property type="molecule type" value="Genomic_DNA"/>
</dbReference>